<dbReference type="InterPro" id="IPR000600">
    <property type="entry name" value="ROK"/>
</dbReference>
<dbReference type="Pfam" id="PF00480">
    <property type="entry name" value="ROK"/>
    <property type="match status" value="1"/>
</dbReference>
<dbReference type="Gene3D" id="1.10.10.10">
    <property type="entry name" value="Winged helix-like DNA-binding domain superfamily/Winged helix DNA-binding domain"/>
    <property type="match status" value="1"/>
</dbReference>
<evidence type="ECO:0000313" key="2">
    <source>
        <dbReference type="EMBL" id="KGE13382.1"/>
    </source>
</evidence>
<dbReference type="OrthoDB" id="9810372at2"/>
<dbReference type="Pfam" id="PF13412">
    <property type="entry name" value="HTH_24"/>
    <property type="match status" value="1"/>
</dbReference>
<dbReference type="SUPFAM" id="SSF53067">
    <property type="entry name" value="Actin-like ATPase domain"/>
    <property type="match status" value="1"/>
</dbReference>
<evidence type="ECO:0000256" key="1">
    <source>
        <dbReference type="ARBA" id="ARBA00006479"/>
    </source>
</evidence>
<dbReference type="InterPro" id="IPR043129">
    <property type="entry name" value="ATPase_NBD"/>
</dbReference>
<gene>
    <name evidence="2" type="ORF">DI53_2913</name>
</gene>
<dbReference type="EMBL" id="JJMU01000053">
    <property type="protein sequence ID" value="KGE13382.1"/>
    <property type="molecule type" value="Genomic_DNA"/>
</dbReference>
<dbReference type="InterPro" id="IPR049874">
    <property type="entry name" value="ROK_cs"/>
</dbReference>
<dbReference type="STRING" id="1229276.DI53_2913"/>
<dbReference type="Proteomes" id="UP000031802">
    <property type="component" value="Unassembled WGS sequence"/>
</dbReference>
<accession>A0A0B8SZN7</accession>
<comment type="similarity">
    <text evidence="1">Belongs to the ROK (NagC/XylR) family.</text>
</comment>
<evidence type="ECO:0000313" key="3">
    <source>
        <dbReference type="Proteomes" id="UP000031802"/>
    </source>
</evidence>
<dbReference type="SUPFAM" id="SSF46785">
    <property type="entry name" value="Winged helix' DNA-binding domain"/>
    <property type="match status" value="1"/>
</dbReference>
<dbReference type="GO" id="GO:0006355">
    <property type="term" value="P:regulation of DNA-templated transcription"/>
    <property type="evidence" value="ECO:0007669"/>
    <property type="project" value="UniProtKB-ARBA"/>
</dbReference>
<sequence>MGTIGKLQLTAETVSAKIRKVNNLKLTILKTIFEHRALSVSEIASLVNLSLPTLNNILAELVNDGLIEQKEKGESLGGRKPNLYQLCDGVFHILCLEVERFAVRLVVLDNNNIVIHEGRSYSLSLSKDASEVSQLTAVIQQFVDELNVDWNNINGIGILMPGLVNSAQGENQTFFIAPGFNLQAHLEDVFKKKVFLLNDVKAAALSELNFGAARGLKDVLIIQMDWGIGLGILINGEVYMGHEGFSGEVGHMVFVEDGQLCYCGKRGCLETVASGVALVNRAREDINQQMPTLLSERYDVETLLPQDIIEAAHAGDQYAIGLIYNLGKNLGKAISYLIQLFNPELIVMSGKFAAAGTLITLPIQQGIQTYAMNALENSCRLEVSTLGKNGSIKGIVLFSINQYLDMLISNNERSY</sequence>
<proteinExistence type="inferred from homology"/>
<dbReference type="InterPro" id="IPR011991">
    <property type="entry name" value="ArsR-like_HTH"/>
</dbReference>
<dbReference type="AlphaFoldDB" id="A0A0B8SZN7"/>
<name>A0A0B8SZN7_9SPHI</name>
<dbReference type="PATRIC" id="fig|1229276.3.peg.3012"/>
<dbReference type="PANTHER" id="PTHR18964:SF149">
    <property type="entry name" value="BIFUNCTIONAL UDP-N-ACETYLGLUCOSAMINE 2-EPIMERASE_N-ACETYLMANNOSAMINE KINASE"/>
    <property type="match status" value="1"/>
</dbReference>
<dbReference type="CDD" id="cd00090">
    <property type="entry name" value="HTH_ARSR"/>
    <property type="match status" value="1"/>
</dbReference>
<dbReference type="PANTHER" id="PTHR18964">
    <property type="entry name" value="ROK (REPRESSOR, ORF, KINASE) FAMILY"/>
    <property type="match status" value="1"/>
</dbReference>
<keyword evidence="3" id="KW-1185">Reference proteome</keyword>
<dbReference type="Gene3D" id="3.30.420.40">
    <property type="match status" value="2"/>
</dbReference>
<dbReference type="InterPro" id="IPR036388">
    <property type="entry name" value="WH-like_DNA-bd_sf"/>
</dbReference>
<dbReference type="eggNOG" id="COG1940">
    <property type="taxonomic scope" value="Bacteria"/>
</dbReference>
<dbReference type="PROSITE" id="PS01125">
    <property type="entry name" value="ROK"/>
    <property type="match status" value="1"/>
</dbReference>
<organism evidence="2 3">
    <name type="scientific">Sphingobacterium deserti</name>
    <dbReference type="NCBI Taxonomy" id="1229276"/>
    <lineage>
        <taxon>Bacteria</taxon>
        <taxon>Pseudomonadati</taxon>
        <taxon>Bacteroidota</taxon>
        <taxon>Sphingobacteriia</taxon>
        <taxon>Sphingobacteriales</taxon>
        <taxon>Sphingobacteriaceae</taxon>
        <taxon>Sphingobacterium</taxon>
    </lineage>
</organism>
<reference evidence="3" key="1">
    <citation type="submission" date="2014-04" db="EMBL/GenBank/DDBJ databases">
        <title>Whole-Genome optical mapping and complete genome sequence of Sphingobacterium deserti sp. nov., a new spaces isolated from desert in the west of China.</title>
        <authorList>
            <person name="Teng C."/>
            <person name="Zhou Z."/>
            <person name="Li X."/>
            <person name="Chen M."/>
            <person name="Lin M."/>
            <person name="Wang L."/>
            <person name="Su S."/>
            <person name="Zhang C."/>
            <person name="Zhang W."/>
        </authorList>
    </citation>
    <scope>NUCLEOTIDE SEQUENCE [LARGE SCALE GENOMIC DNA]</scope>
    <source>
        <strain evidence="3">ACCC05744</strain>
    </source>
</reference>
<comment type="caution">
    <text evidence="2">The sequence shown here is derived from an EMBL/GenBank/DDBJ whole genome shotgun (WGS) entry which is preliminary data.</text>
</comment>
<dbReference type="RefSeq" id="WP_037500967.1">
    <property type="nucleotide sequence ID" value="NZ_JJMU01000053.1"/>
</dbReference>
<dbReference type="InterPro" id="IPR036390">
    <property type="entry name" value="WH_DNA-bd_sf"/>
</dbReference>
<reference evidence="2 3" key="2">
    <citation type="journal article" date="2015" name="PLoS ONE">
        <title>Whole-Genome Optical Mapping and Finished Genome Sequence of Sphingobacterium deserti sp. nov., a New Species Isolated from the Western Desert of China.</title>
        <authorList>
            <person name="Teng C."/>
            <person name="Zhou Z."/>
            <person name="Molnar I."/>
            <person name="Li X."/>
            <person name="Tang R."/>
            <person name="Chen M."/>
            <person name="Wang L."/>
            <person name="Su S."/>
            <person name="Zhang W."/>
            <person name="Lin M."/>
        </authorList>
    </citation>
    <scope>NUCLEOTIDE SEQUENCE [LARGE SCALE GENOMIC DNA]</scope>
    <source>
        <strain evidence="3">ACCC05744</strain>
    </source>
</reference>
<protein>
    <submittedName>
        <fullName evidence="2">ROK family transcriptional repressor protein</fullName>
    </submittedName>
</protein>